<gene>
    <name evidence="2" type="ORF">GCM10007938_38160</name>
</gene>
<evidence type="ECO:0000256" key="1">
    <source>
        <dbReference type="SAM" id="SignalP"/>
    </source>
</evidence>
<dbReference type="RefSeq" id="WP_284193864.1">
    <property type="nucleotide sequence ID" value="NZ_BSPW01000091.1"/>
</dbReference>
<dbReference type="InterPro" id="IPR032675">
    <property type="entry name" value="LRR_dom_sf"/>
</dbReference>
<comment type="caution">
    <text evidence="2">The sequence shown here is derived from an EMBL/GenBank/DDBJ whole genome shotgun (WGS) entry which is preliminary data.</text>
</comment>
<dbReference type="PANTHER" id="PTHR32134:SF92">
    <property type="entry name" value="FNIP REPEAT-CONTAINING PROTEIN"/>
    <property type="match status" value="1"/>
</dbReference>
<feature type="chain" id="PRO_5045911644" evidence="1">
    <location>
        <begin position="23"/>
        <end position="439"/>
    </location>
</feature>
<name>A0ABQ6F3D4_9VIBR</name>
<accession>A0ABQ6F3D4</accession>
<dbReference type="InterPro" id="IPR051251">
    <property type="entry name" value="STK_FNIP-Repeat"/>
</dbReference>
<dbReference type="Proteomes" id="UP001157138">
    <property type="component" value="Unassembled WGS sequence"/>
</dbReference>
<keyword evidence="1" id="KW-0732">Signal</keyword>
<dbReference type="EMBL" id="BSPW01000091">
    <property type="protein sequence ID" value="GLT20033.1"/>
    <property type="molecule type" value="Genomic_DNA"/>
</dbReference>
<dbReference type="SUPFAM" id="SSF52058">
    <property type="entry name" value="L domain-like"/>
    <property type="match status" value="1"/>
</dbReference>
<dbReference type="Pfam" id="PF05725">
    <property type="entry name" value="FNIP"/>
    <property type="match status" value="2"/>
</dbReference>
<proteinExistence type="predicted"/>
<protein>
    <submittedName>
        <fullName evidence="2">Uncharacterized protein</fullName>
    </submittedName>
</protein>
<evidence type="ECO:0000313" key="3">
    <source>
        <dbReference type="Proteomes" id="UP001157138"/>
    </source>
</evidence>
<dbReference type="Gene3D" id="3.80.10.10">
    <property type="entry name" value="Ribonuclease Inhibitor"/>
    <property type="match status" value="1"/>
</dbReference>
<dbReference type="InterPro" id="IPR008615">
    <property type="entry name" value="FNIP"/>
</dbReference>
<dbReference type="PROSITE" id="PS51257">
    <property type="entry name" value="PROKAR_LIPOPROTEIN"/>
    <property type="match status" value="1"/>
</dbReference>
<organism evidence="2 3">
    <name type="scientific">Vibrio zhanjiangensis</name>
    <dbReference type="NCBI Taxonomy" id="1046128"/>
    <lineage>
        <taxon>Bacteria</taxon>
        <taxon>Pseudomonadati</taxon>
        <taxon>Pseudomonadota</taxon>
        <taxon>Gammaproteobacteria</taxon>
        <taxon>Vibrionales</taxon>
        <taxon>Vibrionaceae</taxon>
        <taxon>Vibrio</taxon>
    </lineage>
</organism>
<sequence length="439" mass="46541">MNIPTKRLSLKLLCLASLPVILMGCGGSSSETYPANTVKEESLGVIDARQITLGGLMGGGSTYTVVDWGDGTTEEVNGGGQRSHSYEGSYSGDISLTTHCYAPCNTTIDISGNVTIDTSGLANTSPSRLSVSGVTAFTGSLSNLPRSINDLAISAESLEGNLADLPPNLTSLILRNDGNEKISGSIASLPSSIEFLELYSTEYFIGELADLPSSVKSVHLSRNTLSGRLSELNRSLVSVYIYNVTLKEQGDNLYDLPPNLTSLGLDKWTVTGDISALPRTLKHLDIIDGNAVYGTISELPASLTSLTLGNGFNLTGEYSQLPRKLTSLSLGQDVMVGGHMEDLPNTLTSFTWYDAVSPTQPVTKLPNGLRSVRLFSKTETFTSDNVNAVLNALDVNGLSSDNTYGDLSVTLAGDSMEAATEQGTVDSLTNKGWTVDVKR</sequence>
<keyword evidence="3" id="KW-1185">Reference proteome</keyword>
<dbReference type="PANTHER" id="PTHR32134">
    <property type="entry name" value="FNIP REPEAT-CONTAINING PROTEIN"/>
    <property type="match status" value="1"/>
</dbReference>
<reference evidence="3" key="1">
    <citation type="journal article" date="2019" name="Int. J. Syst. Evol. Microbiol.">
        <title>The Global Catalogue of Microorganisms (GCM) 10K type strain sequencing project: providing services to taxonomists for standard genome sequencing and annotation.</title>
        <authorList>
            <consortium name="The Broad Institute Genomics Platform"/>
            <consortium name="The Broad Institute Genome Sequencing Center for Infectious Disease"/>
            <person name="Wu L."/>
            <person name="Ma J."/>
        </authorList>
    </citation>
    <scope>NUCLEOTIDE SEQUENCE [LARGE SCALE GENOMIC DNA]</scope>
    <source>
        <strain evidence="3">NBRC 108723</strain>
    </source>
</reference>
<feature type="signal peptide" evidence="1">
    <location>
        <begin position="1"/>
        <end position="22"/>
    </location>
</feature>
<evidence type="ECO:0000313" key="2">
    <source>
        <dbReference type="EMBL" id="GLT20033.1"/>
    </source>
</evidence>